<comment type="caution">
    <text evidence="2">The sequence shown here is derived from an EMBL/GenBank/DDBJ whole genome shotgun (WGS) entry which is preliminary data.</text>
</comment>
<feature type="region of interest" description="Disordered" evidence="1">
    <location>
        <begin position="1"/>
        <end position="21"/>
    </location>
</feature>
<dbReference type="EMBL" id="JANPWB010000012">
    <property type="protein sequence ID" value="KAJ1117242.1"/>
    <property type="molecule type" value="Genomic_DNA"/>
</dbReference>
<sequence>MELGKKSRFNPLPSTNPPEAPAFEEDVFKEVEELNPGGNVFQNHTRGEREALDYLSKKNYLVIKLGDKVAATVIQGKEEYREACLTLLRDGRNYEVLFTDRTNCLQNIIKTLLDEAMENKWITSEQREFFTISEPQMLKFYTI</sequence>
<proteinExistence type="predicted"/>
<keyword evidence="3" id="KW-1185">Reference proteome</keyword>
<name>A0AAV7NRI7_PLEWA</name>
<organism evidence="2 3">
    <name type="scientific">Pleurodeles waltl</name>
    <name type="common">Iberian ribbed newt</name>
    <dbReference type="NCBI Taxonomy" id="8319"/>
    <lineage>
        <taxon>Eukaryota</taxon>
        <taxon>Metazoa</taxon>
        <taxon>Chordata</taxon>
        <taxon>Craniata</taxon>
        <taxon>Vertebrata</taxon>
        <taxon>Euteleostomi</taxon>
        <taxon>Amphibia</taxon>
        <taxon>Batrachia</taxon>
        <taxon>Caudata</taxon>
        <taxon>Salamandroidea</taxon>
        <taxon>Salamandridae</taxon>
        <taxon>Pleurodelinae</taxon>
        <taxon>Pleurodeles</taxon>
    </lineage>
</organism>
<reference evidence="2" key="1">
    <citation type="journal article" date="2022" name="bioRxiv">
        <title>Sequencing and chromosome-scale assembly of the giantPleurodeles waltlgenome.</title>
        <authorList>
            <person name="Brown T."/>
            <person name="Elewa A."/>
            <person name="Iarovenko S."/>
            <person name="Subramanian E."/>
            <person name="Araus A.J."/>
            <person name="Petzold A."/>
            <person name="Susuki M."/>
            <person name="Suzuki K.-i.T."/>
            <person name="Hayashi T."/>
            <person name="Toyoda A."/>
            <person name="Oliveira C."/>
            <person name="Osipova E."/>
            <person name="Leigh N.D."/>
            <person name="Simon A."/>
            <person name="Yun M.H."/>
        </authorList>
    </citation>
    <scope>NUCLEOTIDE SEQUENCE</scope>
    <source>
        <strain evidence="2">20211129_DDA</strain>
        <tissue evidence="2">Liver</tissue>
    </source>
</reference>
<evidence type="ECO:0000313" key="3">
    <source>
        <dbReference type="Proteomes" id="UP001066276"/>
    </source>
</evidence>
<dbReference type="Proteomes" id="UP001066276">
    <property type="component" value="Chromosome 8"/>
</dbReference>
<evidence type="ECO:0000313" key="2">
    <source>
        <dbReference type="EMBL" id="KAJ1117242.1"/>
    </source>
</evidence>
<gene>
    <name evidence="2" type="ORF">NDU88_005442</name>
</gene>
<dbReference type="AlphaFoldDB" id="A0AAV7NRI7"/>
<evidence type="ECO:0000256" key="1">
    <source>
        <dbReference type="SAM" id="MobiDB-lite"/>
    </source>
</evidence>
<accession>A0AAV7NRI7</accession>
<protein>
    <submittedName>
        <fullName evidence="2">Uncharacterized protein</fullName>
    </submittedName>
</protein>